<evidence type="ECO:0000313" key="2">
    <source>
        <dbReference type="Proteomes" id="UP000217676"/>
    </source>
</evidence>
<name>A0A160P7B8_STRLU</name>
<keyword evidence="2" id="KW-1185">Reference proteome</keyword>
<gene>
    <name evidence="1" type="ORF">SLA_6961</name>
</gene>
<dbReference type="AlphaFoldDB" id="A0A160P7B8"/>
<dbReference type="EMBL" id="AP017424">
    <property type="protein sequence ID" value="BAU87827.1"/>
    <property type="molecule type" value="Genomic_DNA"/>
</dbReference>
<sequence length="84" mass="8988">MLPPDPGRSGLVGFLKGRLPYVPGPLRPGAGAGFILWRFRRRGGAWQSSDWNGLDAAARNVALAAFTLLVAHLPGVRRPGAERT</sequence>
<reference evidence="1 2" key="1">
    <citation type="journal article" date="2016" name="Genome Announc.">
        <title>Complete Genome Sequence of Thiostrepton-Producing Streptomyces laurentii ATCC 31255.</title>
        <authorList>
            <person name="Doi K."/>
            <person name="Fujino Y."/>
            <person name="Nagayoshi Y."/>
            <person name="Ohshima T."/>
            <person name="Ogata S."/>
        </authorList>
    </citation>
    <scope>NUCLEOTIDE SEQUENCE [LARGE SCALE GENOMIC DNA]</scope>
    <source>
        <strain evidence="1 2">ATCC 31255</strain>
    </source>
</reference>
<accession>A0A160P7B8</accession>
<organism evidence="1 2">
    <name type="scientific">Streptomyces laurentii</name>
    <dbReference type="NCBI Taxonomy" id="39478"/>
    <lineage>
        <taxon>Bacteria</taxon>
        <taxon>Bacillati</taxon>
        <taxon>Actinomycetota</taxon>
        <taxon>Actinomycetes</taxon>
        <taxon>Kitasatosporales</taxon>
        <taxon>Streptomycetaceae</taxon>
        <taxon>Streptomyces</taxon>
    </lineage>
</organism>
<dbReference type="KEGG" id="slau:SLA_6961"/>
<proteinExistence type="predicted"/>
<dbReference type="Proteomes" id="UP000217676">
    <property type="component" value="Chromosome"/>
</dbReference>
<protein>
    <submittedName>
        <fullName evidence="1">Uncharacterized protein</fullName>
    </submittedName>
</protein>
<evidence type="ECO:0000313" key="1">
    <source>
        <dbReference type="EMBL" id="BAU87827.1"/>
    </source>
</evidence>